<proteinExistence type="predicted"/>
<evidence type="ECO:0000313" key="1">
    <source>
        <dbReference type="EMBL" id="KHM51293.1"/>
    </source>
</evidence>
<dbReference type="STRING" id="82374.NZ47_11120"/>
<keyword evidence="2" id="KW-1185">Reference proteome</keyword>
<evidence type="ECO:0008006" key="3">
    <source>
        <dbReference type="Google" id="ProtNLM"/>
    </source>
</evidence>
<organism evidence="1 2">
    <name type="scientific">Anaerovibrio lipolyticus</name>
    <dbReference type="NCBI Taxonomy" id="82374"/>
    <lineage>
        <taxon>Bacteria</taxon>
        <taxon>Bacillati</taxon>
        <taxon>Bacillota</taxon>
        <taxon>Negativicutes</taxon>
        <taxon>Selenomonadales</taxon>
        <taxon>Selenomonadaceae</taxon>
        <taxon>Anaerovibrio</taxon>
    </lineage>
</organism>
<comment type="caution">
    <text evidence="1">The sequence shown here is derived from an EMBL/GenBank/DDBJ whole genome shotgun (WGS) entry which is preliminary data.</text>
</comment>
<evidence type="ECO:0000313" key="2">
    <source>
        <dbReference type="Proteomes" id="UP000030993"/>
    </source>
</evidence>
<gene>
    <name evidence="1" type="ORF">NZ47_11120</name>
</gene>
<name>A0A0B2JX78_9FIRM</name>
<dbReference type="Proteomes" id="UP000030993">
    <property type="component" value="Unassembled WGS sequence"/>
</dbReference>
<reference evidence="1 2" key="1">
    <citation type="journal article" date="2013" name="PLoS ONE">
        <title>Identification and characterization of three novel lipases belonging to families II and V from Anaerovibrio lipolyticus 5ST.</title>
        <authorList>
            <person name="Prive F."/>
            <person name="Kaderbhai N.N."/>
            <person name="Girdwood S."/>
            <person name="Worgan H.J."/>
            <person name="Pinloche E."/>
            <person name="Scollan N.D."/>
            <person name="Huws S.A."/>
            <person name="Newbold C.J."/>
        </authorList>
    </citation>
    <scope>NUCLEOTIDE SEQUENCE [LARGE SCALE GENOMIC DNA]</scope>
    <source>
        <strain evidence="1 2">5S</strain>
    </source>
</reference>
<dbReference type="AlphaFoldDB" id="A0A0B2JX78"/>
<sequence length="62" mass="6779">MCEIMEEYGAIREARGEARGEEKGKLKSVVSLLKKGIITEKEATDEIGMTVDDFKKAMGAVS</sequence>
<protein>
    <recommendedName>
        <fullName evidence="3">Transposase</fullName>
    </recommendedName>
</protein>
<accession>A0A0B2JX78</accession>
<dbReference type="EMBL" id="JSCE01000209">
    <property type="protein sequence ID" value="KHM51293.1"/>
    <property type="molecule type" value="Genomic_DNA"/>
</dbReference>